<dbReference type="Proteomes" id="UP000867740">
    <property type="component" value="Unassembled WGS sequence"/>
</dbReference>
<dbReference type="RefSeq" id="WP_047370790.1">
    <property type="nucleotide sequence ID" value="NZ_CABMNU010000005.1"/>
</dbReference>
<organism evidence="1 2">
    <name type="scientific">Kluyvera intermedia</name>
    <name type="common">Enterobacter intermedius</name>
    <dbReference type="NCBI Taxonomy" id="61648"/>
    <lineage>
        <taxon>Bacteria</taxon>
        <taxon>Pseudomonadati</taxon>
        <taxon>Pseudomonadota</taxon>
        <taxon>Gammaproteobacteria</taxon>
        <taxon>Enterobacterales</taxon>
        <taxon>Enterobacteriaceae</taxon>
        <taxon>Kluyvera</taxon>
    </lineage>
</organism>
<gene>
    <name evidence="1" type="ORF">I8531_001132</name>
</gene>
<name>A0A9P3T5Y6_KLUIN</name>
<evidence type="ECO:0000313" key="2">
    <source>
        <dbReference type="Proteomes" id="UP000867740"/>
    </source>
</evidence>
<dbReference type="AlphaFoldDB" id="A0A9P3T5Y6"/>
<evidence type="ECO:0000313" key="1">
    <source>
        <dbReference type="EMBL" id="HAT3580866.1"/>
    </source>
</evidence>
<proteinExistence type="predicted"/>
<sequence>MSLKELRYEFESRFDFYLKSMFDGQEGVKLGKNKVTIKKGKSTAHIDFVYLNNLHAYGTIIVVKSPTLKSELDTFHPPYKSNLPNDEYIYCISTMGEKDGCPLLPSTEDGIEKTCKLLLDKLKNAQLPAVFNLLDVNKDLVGDIIGDPKYYSYPFLLILLAIKRNNISKNDINGDVLFSEKTLGFNNDKDIKLEFNKKIFQEYL</sequence>
<protein>
    <submittedName>
        <fullName evidence="1">Uncharacterized protein</fullName>
    </submittedName>
</protein>
<dbReference type="EMBL" id="DACSUM010000006">
    <property type="protein sequence ID" value="HAT3580866.1"/>
    <property type="molecule type" value="Genomic_DNA"/>
</dbReference>
<comment type="caution">
    <text evidence="1">The sequence shown here is derived from an EMBL/GenBank/DDBJ whole genome shotgun (WGS) entry which is preliminary data.</text>
</comment>
<accession>A0A9P3T5Y6</accession>
<reference evidence="1" key="2">
    <citation type="submission" date="2020-10" db="EMBL/GenBank/DDBJ databases">
        <authorList>
            <consortium name="NCBI Pathogen Detection Project"/>
        </authorList>
    </citation>
    <scope>NUCLEOTIDE SEQUENCE</scope>
    <source>
        <strain evidence="1">CAVp300</strain>
    </source>
</reference>
<reference evidence="1" key="1">
    <citation type="journal article" date="2018" name="Genome Biol.">
        <title>SKESA: strategic k-mer extension for scrupulous assemblies.</title>
        <authorList>
            <person name="Souvorov A."/>
            <person name="Agarwala R."/>
            <person name="Lipman D.J."/>
        </authorList>
    </citation>
    <scope>NUCLEOTIDE SEQUENCE</scope>
    <source>
        <strain evidence="1">CAVp300</strain>
    </source>
</reference>